<dbReference type="Gene3D" id="3.10.120.10">
    <property type="entry name" value="Cytochrome b5-like heme/steroid binding domain"/>
    <property type="match status" value="1"/>
</dbReference>
<evidence type="ECO:0000259" key="3">
    <source>
        <dbReference type="SMART" id="SM01117"/>
    </source>
</evidence>
<evidence type="ECO:0000256" key="1">
    <source>
        <dbReference type="ARBA" id="ARBA00038357"/>
    </source>
</evidence>
<feature type="region of interest" description="Disordered" evidence="2">
    <location>
        <begin position="175"/>
        <end position="242"/>
    </location>
</feature>
<comment type="similarity">
    <text evidence="1">Belongs to the cytochrome b5 family. MAPR subfamily.</text>
</comment>
<dbReference type="InterPro" id="IPR036400">
    <property type="entry name" value="Cyt_B5-like_heme/steroid_sf"/>
</dbReference>
<feature type="compositionally biased region" description="Low complexity" evidence="2">
    <location>
        <begin position="7"/>
        <end position="31"/>
    </location>
</feature>
<dbReference type="Pfam" id="PF00173">
    <property type="entry name" value="Cyt-b5"/>
    <property type="match status" value="1"/>
</dbReference>
<dbReference type="GO" id="GO:0016020">
    <property type="term" value="C:membrane"/>
    <property type="evidence" value="ECO:0007669"/>
    <property type="project" value="TreeGrafter"/>
</dbReference>
<evidence type="ECO:0000313" key="5">
    <source>
        <dbReference type="Proteomes" id="UP000799757"/>
    </source>
</evidence>
<dbReference type="SUPFAM" id="SSF55856">
    <property type="entry name" value="Cytochrome b5-like heme/steroid binding domain"/>
    <property type="match status" value="1"/>
</dbReference>
<dbReference type="FunFam" id="3.10.120.10:FF:000018">
    <property type="entry name" value="Heme/steroid binding domain protein, putative"/>
    <property type="match status" value="1"/>
</dbReference>
<dbReference type="OrthoDB" id="10257697at2759"/>
<dbReference type="Proteomes" id="UP000799757">
    <property type="component" value="Unassembled WGS sequence"/>
</dbReference>
<feature type="compositionally biased region" description="Basic residues" evidence="2">
    <location>
        <begin position="209"/>
        <end position="220"/>
    </location>
</feature>
<evidence type="ECO:0000256" key="2">
    <source>
        <dbReference type="SAM" id="MobiDB-lite"/>
    </source>
</evidence>
<sequence>MAARYRNTASTNPPLSSTPPSNSASTPSSPTKPEHTTHKNAPDTNLSTLSVLDILRVIGGIFLLSSGMSYLVNSGESMTWGYNPWWTRAREWRGLMKSTVSLTDAELLAYDGSDPTKPIYLALNGTIYDVSANRPTYAPGGSYHFFAGRDAARAFLTGCFQEDQTADLRGVEMMYMPVDPPSDGKDGKAEDKFASEPDSSEDPVVEAHHKARAHDKRRPSSKLSKAELKNRHSQELRKAKKQVREGLEHWHALFRGDKGKPYFKVGEVKREKGWLEKLPKRALCETAEKGRPVRKEDGEA</sequence>
<dbReference type="GO" id="GO:0012505">
    <property type="term" value="C:endomembrane system"/>
    <property type="evidence" value="ECO:0007669"/>
    <property type="project" value="TreeGrafter"/>
</dbReference>
<organism evidence="4 5">
    <name type="scientific">Melanomma pulvis-pyrius CBS 109.77</name>
    <dbReference type="NCBI Taxonomy" id="1314802"/>
    <lineage>
        <taxon>Eukaryota</taxon>
        <taxon>Fungi</taxon>
        <taxon>Dikarya</taxon>
        <taxon>Ascomycota</taxon>
        <taxon>Pezizomycotina</taxon>
        <taxon>Dothideomycetes</taxon>
        <taxon>Pleosporomycetidae</taxon>
        <taxon>Pleosporales</taxon>
        <taxon>Melanommataceae</taxon>
        <taxon>Melanomma</taxon>
    </lineage>
</organism>
<evidence type="ECO:0000313" key="4">
    <source>
        <dbReference type="EMBL" id="KAF2799712.1"/>
    </source>
</evidence>
<feature type="compositionally biased region" description="Basic and acidic residues" evidence="2">
    <location>
        <begin position="32"/>
        <end position="41"/>
    </location>
</feature>
<feature type="region of interest" description="Disordered" evidence="2">
    <location>
        <begin position="1"/>
        <end position="43"/>
    </location>
</feature>
<gene>
    <name evidence="4" type="ORF">K505DRAFT_413535</name>
</gene>
<dbReference type="SMART" id="SM01117">
    <property type="entry name" value="Cyt-b5"/>
    <property type="match status" value="1"/>
</dbReference>
<feature type="compositionally biased region" description="Basic and acidic residues" evidence="2">
    <location>
        <begin position="224"/>
        <end position="242"/>
    </location>
</feature>
<proteinExistence type="inferred from homology"/>
<accession>A0A6A6XTA9</accession>
<protein>
    <recommendedName>
        <fullName evidence="3">Cytochrome b5 heme-binding domain-containing protein</fullName>
    </recommendedName>
</protein>
<name>A0A6A6XTA9_9PLEO</name>
<dbReference type="EMBL" id="MU001760">
    <property type="protein sequence ID" value="KAF2799712.1"/>
    <property type="molecule type" value="Genomic_DNA"/>
</dbReference>
<dbReference type="PANTHER" id="PTHR10281:SF76">
    <property type="entry name" value="CALCUTTA CUP-RELATED"/>
    <property type="match status" value="1"/>
</dbReference>
<dbReference type="PANTHER" id="PTHR10281">
    <property type="entry name" value="MEMBRANE-ASSOCIATED PROGESTERONE RECEPTOR COMPONENT-RELATED"/>
    <property type="match status" value="1"/>
</dbReference>
<dbReference type="InterPro" id="IPR001199">
    <property type="entry name" value="Cyt_B5-like_heme/steroid-bd"/>
</dbReference>
<reference evidence="4" key="1">
    <citation type="journal article" date="2020" name="Stud. Mycol.">
        <title>101 Dothideomycetes genomes: a test case for predicting lifestyles and emergence of pathogens.</title>
        <authorList>
            <person name="Haridas S."/>
            <person name="Albert R."/>
            <person name="Binder M."/>
            <person name="Bloem J."/>
            <person name="Labutti K."/>
            <person name="Salamov A."/>
            <person name="Andreopoulos B."/>
            <person name="Baker S."/>
            <person name="Barry K."/>
            <person name="Bills G."/>
            <person name="Bluhm B."/>
            <person name="Cannon C."/>
            <person name="Castanera R."/>
            <person name="Culley D."/>
            <person name="Daum C."/>
            <person name="Ezra D."/>
            <person name="Gonzalez J."/>
            <person name="Henrissat B."/>
            <person name="Kuo A."/>
            <person name="Liang C."/>
            <person name="Lipzen A."/>
            <person name="Lutzoni F."/>
            <person name="Magnuson J."/>
            <person name="Mondo S."/>
            <person name="Nolan M."/>
            <person name="Ohm R."/>
            <person name="Pangilinan J."/>
            <person name="Park H.-J."/>
            <person name="Ramirez L."/>
            <person name="Alfaro M."/>
            <person name="Sun H."/>
            <person name="Tritt A."/>
            <person name="Yoshinaga Y."/>
            <person name="Zwiers L.-H."/>
            <person name="Turgeon B."/>
            <person name="Goodwin S."/>
            <person name="Spatafora J."/>
            <person name="Crous P."/>
            <person name="Grigoriev I."/>
        </authorList>
    </citation>
    <scope>NUCLEOTIDE SEQUENCE</scope>
    <source>
        <strain evidence="4">CBS 109.77</strain>
    </source>
</reference>
<keyword evidence="5" id="KW-1185">Reference proteome</keyword>
<feature type="domain" description="Cytochrome b5 heme-binding" evidence="3">
    <location>
        <begin position="102"/>
        <end position="182"/>
    </location>
</feature>
<dbReference type="AlphaFoldDB" id="A0A6A6XTA9"/>
<dbReference type="InterPro" id="IPR050577">
    <property type="entry name" value="MAPR/NEUFC/NENF-like"/>
</dbReference>
<feature type="compositionally biased region" description="Basic and acidic residues" evidence="2">
    <location>
        <begin position="182"/>
        <end position="195"/>
    </location>
</feature>